<keyword evidence="6 10" id="KW-0732">Signal</keyword>
<sequence>MTSKPVVALLATVLLSASLHAASIVPSRKSEVRCLCLGMHSVPFHPKYIRELRVIESGPQCDHTEIIVKLYNETLLCLNPEEQWVQDTVQVFLESAVKKEP</sequence>
<evidence type="ECO:0000256" key="8">
    <source>
        <dbReference type="ARBA" id="ARBA00023198"/>
    </source>
</evidence>
<evidence type="ECO:0000259" key="11">
    <source>
        <dbReference type="SMART" id="SM00199"/>
    </source>
</evidence>
<dbReference type="GO" id="GO:0008009">
    <property type="term" value="F:chemokine activity"/>
    <property type="evidence" value="ECO:0007669"/>
    <property type="project" value="InterPro"/>
</dbReference>
<accession>A0A7J8AYR1</accession>
<gene>
    <name evidence="12" type="ORF">mPipKuh1_003477</name>
</gene>
<evidence type="ECO:0000256" key="10">
    <source>
        <dbReference type="RuleBase" id="RU361149"/>
    </source>
</evidence>
<keyword evidence="7" id="KW-1015">Disulfide bond</keyword>
<feature type="chain" id="PRO_5029940501" description="C-X-C motif chemokine" evidence="10">
    <location>
        <begin position="22"/>
        <end position="101"/>
    </location>
</feature>
<dbReference type="Pfam" id="PF00048">
    <property type="entry name" value="IL8"/>
    <property type="match status" value="1"/>
</dbReference>
<dbReference type="PRINTS" id="PR00436">
    <property type="entry name" value="INTERLEUKIN8"/>
</dbReference>
<dbReference type="InterPro" id="IPR001811">
    <property type="entry name" value="Chemokine_IL8-like_dom"/>
</dbReference>
<dbReference type="FunFam" id="2.40.50.40:FF:000004">
    <property type="entry name" value="C-X-C motif chemokine"/>
    <property type="match status" value="1"/>
</dbReference>
<dbReference type="SUPFAM" id="SSF54117">
    <property type="entry name" value="Interleukin 8-like chemokines"/>
    <property type="match status" value="1"/>
</dbReference>
<dbReference type="InterPro" id="IPR018048">
    <property type="entry name" value="Chemokine_CXC_CS"/>
</dbReference>
<protein>
    <recommendedName>
        <fullName evidence="10">C-X-C motif chemokine</fullName>
    </recommendedName>
</protein>
<evidence type="ECO:0000256" key="6">
    <source>
        <dbReference type="ARBA" id="ARBA00022729"/>
    </source>
</evidence>
<evidence type="ECO:0000256" key="9">
    <source>
        <dbReference type="ARBA" id="ARBA00034094"/>
    </source>
</evidence>
<evidence type="ECO:0000256" key="1">
    <source>
        <dbReference type="ARBA" id="ARBA00004613"/>
    </source>
</evidence>
<dbReference type="PROSITE" id="PS00471">
    <property type="entry name" value="SMALL_CYTOKINES_CXC"/>
    <property type="match status" value="1"/>
</dbReference>
<evidence type="ECO:0000256" key="5">
    <source>
        <dbReference type="ARBA" id="ARBA00022525"/>
    </source>
</evidence>
<dbReference type="GO" id="GO:0006954">
    <property type="term" value="P:inflammatory response"/>
    <property type="evidence" value="ECO:0007669"/>
    <property type="project" value="UniProtKB-KW"/>
</dbReference>
<feature type="domain" description="Chemokine interleukin-8-like" evidence="11">
    <location>
        <begin position="31"/>
        <end position="92"/>
    </location>
</feature>
<evidence type="ECO:0000256" key="4">
    <source>
        <dbReference type="ARBA" id="ARBA00022514"/>
    </source>
</evidence>
<dbReference type="Proteomes" id="UP000558488">
    <property type="component" value="Unassembled WGS sequence"/>
</dbReference>
<evidence type="ECO:0000313" key="13">
    <source>
        <dbReference type="Proteomes" id="UP000558488"/>
    </source>
</evidence>
<evidence type="ECO:0000313" key="12">
    <source>
        <dbReference type="EMBL" id="KAF6391693.1"/>
    </source>
</evidence>
<dbReference type="AlphaFoldDB" id="A0A7J8AYR1"/>
<dbReference type="InterPro" id="IPR033899">
    <property type="entry name" value="CXC_Chemokine_domain"/>
</dbReference>
<dbReference type="GO" id="GO:0030593">
    <property type="term" value="P:neutrophil chemotaxis"/>
    <property type="evidence" value="ECO:0007669"/>
    <property type="project" value="UniProtKB-ARBA"/>
</dbReference>
<reference evidence="12 13" key="1">
    <citation type="journal article" date="2020" name="Nature">
        <title>Six reference-quality genomes reveal evolution of bat adaptations.</title>
        <authorList>
            <person name="Jebb D."/>
            <person name="Huang Z."/>
            <person name="Pippel M."/>
            <person name="Hughes G.M."/>
            <person name="Lavrichenko K."/>
            <person name="Devanna P."/>
            <person name="Winkler S."/>
            <person name="Jermiin L.S."/>
            <person name="Skirmuntt E.C."/>
            <person name="Katzourakis A."/>
            <person name="Burkitt-Gray L."/>
            <person name="Ray D.A."/>
            <person name="Sullivan K.A.M."/>
            <person name="Roscito J.G."/>
            <person name="Kirilenko B.M."/>
            <person name="Davalos L.M."/>
            <person name="Corthals A.P."/>
            <person name="Power M.L."/>
            <person name="Jones G."/>
            <person name="Ransome R.D."/>
            <person name="Dechmann D.K.N."/>
            <person name="Locatelli A.G."/>
            <person name="Puechmaille S.J."/>
            <person name="Fedrigo O."/>
            <person name="Jarvis E.D."/>
            <person name="Hiller M."/>
            <person name="Vernes S.C."/>
            <person name="Myers E.W."/>
            <person name="Teeling E.C."/>
        </authorList>
    </citation>
    <scope>NUCLEOTIDE SEQUENCE [LARGE SCALE GENOMIC DNA]</scope>
    <source>
        <strain evidence="12">MPipKuh1</strain>
        <tissue evidence="12">Flight muscle</tissue>
    </source>
</reference>
<dbReference type="Gene3D" id="2.40.50.40">
    <property type="match status" value="1"/>
</dbReference>
<organism evidence="12 13">
    <name type="scientific">Pipistrellus kuhlii</name>
    <name type="common">Kuhl's pipistrelle</name>
    <dbReference type="NCBI Taxonomy" id="59472"/>
    <lineage>
        <taxon>Eukaryota</taxon>
        <taxon>Metazoa</taxon>
        <taxon>Chordata</taxon>
        <taxon>Craniata</taxon>
        <taxon>Vertebrata</taxon>
        <taxon>Euteleostomi</taxon>
        <taxon>Mammalia</taxon>
        <taxon>Eutheria</taxon>
        <taxon>Laurasiatheria</taxon>
        <taxon>Chiroptera</taxon>
        <taxon>Yangochiroptera</taxon>
        <taxon>Vespertilionidae</taxon>
        <taxon>Pipistrellus</taxon>
    </lineage>
</organism>
<comment type="function">
    <text evidence="9">Chemotactic factor that mediates inflammatory response by attracting neutrophils, basophils, and T-cells to clear pathogens and protect the host from infection. Also plays an important role in neutrophil activation. Released in response to an inflammatory stimulus, exerts its effect by binding to the G-protein-coupled receptors CXCR1 and CXCR2, primarily found in neutrophils, monocytes and endothelial cells. G-protein heterotrimer (alpha, beta, gamma subunits) constitutively binds to CXCR1/CXCR2 receptor and activation by IL8 leads to beta and gamma subunits release from Galpha (GNAI2 in neutrophils) and activation of several downstream signaling pathways including PI3K and MAPK pathways.</text>
</comment>
<dbReference type="CDD" id="cd00273">
    <property type="entry name" value="Chemokine_CXC"/>
    <property type="match status" value="1"/>
</dbReference>
<name>A0A7J8AYR1_PIPKU</name>
<comment type="similarity">
    <text evidence="2 10">Belongs to the intercrine alpha (chemokine CxC) family.</text>
</comment>
<dbReference type="PANTHER" id="PTHR12015">
    <property type="entry name" value="SMALL INDUCIBLE CYTOKINE A"/>
    <property type="match status" value="1"/>
</dbReference>
<proteinExistence type="inferred from homology"/>
<keyword evidence="8" id="KW-0395">Inflammatory response</keyword>
<dbReference type="InterPro" id="IPR036048">
    <property type="entry name" value="Interleukin_8-like_sf"/>
</dbReference>
<feature type="signal peptide" evidence="10">
    <location>
        <begin position="1"/>
        <end position="21"/>
    </location>
</feature>
<comment type="subcellular location">
    <subcellularLocation>
        <location evidence="1 10">Secreted</location>
    </subcellularLocation>
</comment>
<evidence type="ECO:0000256" key="2">
    <source>
        <dbReference type="ARBA" id="ARBA00010665"/>
    </source>
</evidence>
<keyword evidence="3 10" id="KW-0145">Chemotaxis</keyword>
<comment type="caution">
    <text evidence="12">The sequence shown here is derived from an EMBL/GenBank/DDBJ whole genome shotgun (WGS) entry which is preliminary data.</text>
</comment>
<dbReference type="SMART" id="SM00199">
    <property type="entry name" value="SCY"/>
    <property type="match status" value="1"/>
</dbReference>
<evidence type="ECO:0000256" key="3">
    <source>
        <dbReference type="ARBA" id="ARBA00022500"/>
    </source>
</evidence>
<dbReference type="GO" id="GO:0005615">
    <property type="term" value="C:extracellular space"/>
    <property type="evidence" value="ECO:0007669"/>
    <property type="project" value="UniProtKB-UniRule"/>
</dbReference>
<dbReference type="GO" id="GO:0006955">
    <property type="term" value="P:immune response"/>
    <property type="evidence" value="ECO:0007669"/>
    <property type="project" value="InterPro"/>
</dbReference>
<keyword evidence="13" id="KW-1185">Reference proteome</keyword>
<dbReference type="EMBL" id="JACAGB010000001">
    <property type="protein sequence ID" value="KAF6391693.1"/>
    <property type="molecule type" value="Genomic_DNA"/>
</dbReference>
<dbReference type="InterPro" id="IPR001089">
    <property type="entry name" value="Chemokine_CXC"/>
</dbReference>
<keyword evidence="5 10" id="KW-0964">Secreted</keyword>
<evidence type="ECO:0000256" key="7">
    <source>
        <dbReference type="ARBA" id="ARBA00023157"/>
    </source>
</evidence>
<dbReference type="InterPro" id="IPR039809">
    <property type="entry name" value="Chemokine_b/g/d"/>
</dbReference>
<dbReference type="PRINTS" id="PR00437">
    <property type="entry name" value="SMALLCYTKCXC"/>
</dbReference>
<dbReference type="PANTHER" id="PTHR12015:SF200">
    <property type="entry name" value="INTERLEUKIN-8"/>
    <property type="match status" value="1"/>
</dbReference>
<dbReference type="GO" id="GO:0042119">
    <property type="term" value="P:neutrophil activation"/>
    <property type="evidence" value="ECO:0007669"/>
    <property type="project" value="UniProtKB-ARBA"/>
</dbReference>
<keyword evidence="4 10" id="KW-0202">Cytokine</keyword>